<dbReference type="CDD" id="cd06456">
    <property type="entry name" value="M3A_DCP"/>
    <property type="match status" value="1"/>
</dbReference>
<evidence type="ECO:0000256" key="2">
    <source>
        <dbReference type="ARBA" id="ARBA00022670"/>
    </source>
</evidence>
<dbReference type="InterPro" id="IPR024077">
    <property type="entry name" value="Neurolysin/TOP_dom2"/>
</dbReference>
<dbReference type="GO" id="GO:0046872">
    <property type="term" value="F:metal ion binding"/>
    <property type="evidence" value="ECO:0007669"/>
    <property type="project" value="UniProtKB-UniRule"/>
</dbReference>
<dbReference type="Proteomes" id="UP000178485">
    <property type="component" value="Chromosome i"/>
</dbReference>
<evidence type="ECO:0000256" key="5">
    <source>
        <dbReference type="ARBA" id="ARBA00022833"/>
    </source>
</evidence>
<dbReference type="FunFam" id="3.40.390.10:FF:000009">
    <property type="entry name" value="Oligopeptidase A"/>
    <property type="match status" value="1"/>
</dbReference>
<comment type="similarity">
    <text evidence="1 7">Belongs to the peptidase M3 family.</text>
</comment>
<keyword evidence="10" id="KW-0121">Carboxypeptidase</keyword>
<keyword evidence="4 7" id="KW-0378">Hydrolase</keyword>
<feature type="domain" description="Peptidase M3A/M3B catalytic" evidence="9">
    <location>
        <begin position="246"/>
        <end position="695"/>
    </location>
</feature>
<comment type="cofactor">
    <cofactor evidence="7">
        <name>Zn(2+)</name>
        <dbReference type="ChEBI" id="CHEBI:29105"/>
    </cofactor>
    <text evidence="7">Binds 1 zinc ion.</text>
</comment>
<dbReference type="GO" id="GO:0006508">
    <property type="term" value="P:proteolysis"/>
    <property type="evidence" value="ECO:0007669"/>
    <property type="project" value="UniProtKB-KW"/>
</dbReference>
<keyword evidence="5 7" id="KW-0862">Zinc</keyword>
<dbReference type="Pfam" id="PF01432">
    <property type="entry name" value="Peptidase_M3"/>
    <property type="match status" value="1"/>
</dbReference>
<proteinExistence type="inferred from homology"/>
<gene>
    <name evidence="10" type="primary">dcp3</name>
    <name evidence="10" type="ORF">ING2E5A_2212</name>
</gene>
<evidence type="ECO:0000259" key="9">
    <source>
        <dbReference type="Pfam" id="PF01432"/>
    </source>
</evidence>
<accession>A0A1G4G939</accession>
<dbReference type="KEGG" id="pmuc:ING2E5A_2212"/>
<dbReference type="Gene3D" id="1.10.1370.10">
    <property type="entry name" value="Neurolysin, domain 3"/>
    <property type="match status" value="1"/>
</dbReference>
<dbReference type="PANTHER" id="PTHR43660">
    <property type="entry name" value="DIPEPTIDYL CARBOXYPEPTIDASE"/>
    <property type="match status" value="1"/>
</dbReference>
<keyword evidence="6 7" id="KW-0482">Metalloprotease</keyword>
<dbReference type="InterPro" id="IPR024079">
    <property type="entry name" value="MetalloPept_cat_dom_sf"/>
</dbReference>
<keyword evidence="3 7" id="KW-0479">Metal-binding</keyword>
<evidence type="ECO:0000313" key="10">
    <source>
        <dbReference type="EMBL" id="SCM59025.1"/>
    </source>
</evidence>
<sequence>MKQLFLLLLVMTTLTSASPADENPFFKPFDTPHGTPPFDKIRIEHYEPAFDEAIRQHKVEIETIAANPFAPTFQNTIAAMEYSGEMLNRVSGVFFNLLSAESNDEMMAISQRVSPKLSEHSNNINLNKKLFERVKAVYDNRLASGLLPEQIRLVEHYYEQFENSGATLSDEDKETYRKLSMELSKATLEFGQNNLKETNRFEMLLTDESELAGLPASVRDAAAAKAKAKGKEGWMFDLSAPSYIGFMKYSTRRDLREKLYMAYNTKSVMGGEFDNRANVQKIVNLRLQIAKLLGYPNYAAYALKNRMAKNETGVYNLLGQLAKAYGETARREVKEVEAFAARLEGKPFDIQPWDWSFYSDKLKDERFDLNDEMTRPYFELENVKKGVFGLATDLYGLTFVKNPNTPVYHPEVEAFDVMDANGDFLAVLFTDFHPREGKRSGAWMSSFKSQFVKNGIDSRPHITIVMNFTRPTETAPALLTFDEVETFLHEFGHALHGMLAKSTYESLSGTSVYRDFVELPSQIMENWLVEKEYLDKFAFHYQTGERMPAVLVQKIIDAANYNTGYLTYRQLSFGYLDMAWHTLENPFEGDVRQFEQEAMRSVQLLPVVPEACMSTSFGHIFSGGYAAGYYSYKWAEVLDADAFAAFKENGIFDRKTAHSFRVNILERGNTEDPMTLYKRFRGHEPTIDALLERNGVKQ</sequence>
<evidence type="ECO:0000256" key="6">
    <source>
        <dbReference type="ARBA" id="ARBA00023049"/>
    </source>
</evidence>
<evidence type="ECO:0000256" key="1">
    <source>
        <dbReference type="ARBA" id="ARBA00006040"/>
    </source>
</evidence>
<dbReference type="InterPro" id="IPR001567">
    <property type="entry name" value="Pept_M3A_M3B_dom"/>
</dbReference>
<protein>
    <submittedName>
        <fullName evidence="10">Peptidyl-dipeptidase dcp</fullName>
        <ecNumber evidence="10">3.4.15.5</ecNumber>
    </submittedName>
</protein>
<dbReference type="EC" id="3.4.15.5" evidence="10"/>
<feature type="chain" id="PRO_5009603978" evidence="8">
    <location>
        <begin position="20"/>
        <end position="698"/>
    </location>
</feature>
<organism evidence="10 11">
    <name type="scientific">Petrimonas mucosa</name>
    <dbReference type="NCBI Taxonomy" id="1642646"/>
    <lineage>
        <taxon>Bacteria</taxon>
        <taxon>Pseudomonadati</taxon>
        <taxon>Bacteroidota</taxon>
        <taxon>Bacteroidia</taxon>
        <taxon>Bacteroidales</taxon>
        <taxon>Dysgonomonadaceae</taxon>
        <taxon>Petrimonas</taxon>
    </lineage>
</organism>
<feature type="signal peptide" evidence="8">
    <location>
        <begin position="1"/>
        <end position="19"/>
    </location>
</feature>
<name>A0A1G4G939_9BACT</name>
<evidence type="ECO:0000256" key="3">
    <source>
        <dbReference type="ARBA" id="ARBA00022723"/>
    </source>
</evidence>
<reference evidence="10 11" key="1">
    <citation type="submission" date="2016-08" db="EMBL/GenBank/DDBJ databases">
        <authorList>
            <person name="Seilhamer J.J."/>
        </authorList>
    </citation>
    <scope>NUCLEOTIDE SEQUENCE [LARGE SCALE GENOMIC DNA]</scope>
    <source>
        <strain evidence="10">ING2-E5A</strain>
    </source>
</reference>
<dbReference type="EMBL" id="LT608328">
    <property type="protein sequence ID" value="SCM59025.1"/>
    <property type="molecule type" value="Genomic_DNA"/>
</dbReference>
<dbReference type="SUPFAM" id="SSF55486">
    <property type="entry name" value="Metalloproteases ('zincins'), catalytic domain"/>
    <property type="match status" value="1"/>
</dbReference>
<dbReference type="GO" id="GO:0004180">
    <property type="term" value="F:carboxypeptidase activity"/>
    <property type="evidence" value="ECO:0007669"/>
    <property type="project" value="UniProtKB-KW"/>
</dbReference>
<evidence type="ECO:0000256" key="7">
    <source>
        <dbReference type="RuleBase" id="RU003435"/>
    </source>
</evidence>
<dbReference type="Gene3D" id="1.20.1050.40">
    <property type="entry name" value="Endopeptidase. Chain P, domain 1"/>
    <property type="match status" value="1"/>
</dbReference>
<dbReference type="Gene3D" id="3.40.390.10">
    <property type="entry name" value="Collagenase (Catalytic Domain)"/>
    <property type="match status" value="1"/>
</dbReference>
<dbReference type="GO" id="GO:0005829">
    <property type="term" value="C:cytosol"/>
    <property type="evidence" value="ECO:0007669"/>
    <property type="project" value="UniProtKB-ARBA"/>
</dbReference>
<dbReference type="STRING" id="1642646.ING2E5A_2212"/>
<dbReference type="InterPro" id="IPR045090">
    <property type="entry name" value="Pept_M3A_M3B"/>
</dbReference>
<dbReference type="GO" id="GO:0004222">
    <property type="term" value="F:metalloendopeptidase activity"/>
    <property type="evidence" value="ECO:0007669"/>
    <property type="project" value="InterPro"/>
</dbReference>
<keyword evidence="2 7" id="KW-0645">Protease</keyword>
<keyword evidence="8" id="KW-0732">Signal</keyword>
<evidence type="ECO:0000313" key="11">
    <source>
        <dbReference type="Proteomes" id="UP000178485"/>
    </source>
</evidence>
<dbReference type="GO" id="GO:0008241">
    <property type="term" value="F:peptidyl-dipeptidase activity"/>
    <property type="evidence" value="ECO:0007669"/>
    <property type="project" value="UniProtKB-EC"/>
</dbReference>
<evidence type="ECO:0000256" key="4">
    <source>
        <dbReference type="ARBA" id="ARBA00022801"/>
    </source>
</evidence>
<keyword evidence="11" id="KW-1185">Reference proteome</keyword>
<dbReference type="InterPro" id="IPR034005">
    <property type="entry name" value="M3A_DCP"/>
</dbReference>
<dbReference type="InterPro" id="IPR024080">
    <property type="entry name" value="Neurolysin/TOP_N"/>
</dbReference>
<dbReference type="AlphaFoldDB" id="A0A1G4G939"/>
<dbReference type="PANTHER" id="PTHR43660:SF1">
    <property type="entry name" value="DIPEPTIDYL CARBOXYPEPTIDASE"/>
    <property type="match status" value="1"/>
</dbReference>
<evidence type="ECO:0000256" key="8">
    <source>
        <dbReference type="SAM" id="SignalP"/>
    </source>
</evidence>